<dbReference type="PANTHER" id="PTHR47412:SF1">
    <property type="entry name" value="FI01434P-RELATED"/>
    <property type="match status" value="1"/>
</dbReference>
<dbReference type="Proteomes" id="UP001367676">
    <property type="component" value="Unassembled WGS sequence"/>
</dbReference>
<accession>A0AAN9TLT2</accession>
<dbReference type="Pfam" id="PF13896">
    <property type="entry name" value="Glyco_transf_49"/>
    <property type="match status" value="1"/>
</dbReference>
<reference evidence="1 2" key="1">
    <citation type="submission" date="2024-03" db="EMBL/GenBank/DDBJ databases">
        <title>Adaptation during the transition from Ophiocordyceps entomopathogen to insect associate is accompanied by gene loss and intensified selection.</title>
        <authorList>
            <person name="Ward C.M."/>
            <person name="Onetto C.A."/>
            <person name="Borneman A.R."/>
        </authorList>
    </citation>
    <scope>NUCLEOTIDE SEQUENCE [LARGE SCALE GENOMIC DNA]</scope>
    <source>
        <strain evidence="1">AWRI1</strain>
        <tissue evidence="1">Single Adult Female</tissue>
    </source>
</reference>
<comment type="caution">
    <text evidence="1">The sequence shown here is derived from an EMBL/GenBank/DDBJ whole genome shotgun (WGS) entry which is preliminary data.</text>
</comment>
<evidence type="ECO:0000313" key="1">
    <source>
        <dbReference type="EMBL" id="KAK7597673.1"/>
    </source>
</evidence>
<proteinExistence type="predicted"/>
<keyword evidence="2" id="KW-1185">Reference proteome</keyword>
<organism evidence="1 2">
    <name type="scientific">Parthenolecanium corni</name>
    <dbReference type="NCBI Taxonomy" id="536013"/>
    <lineage>
        <taxon>Eukaryota</taxon>
        <taxon>Metazoa</taxon>
        <taxon>Ecdysozoa</taxon>
        <taxon>Arthropoda</taxon>
        <taxon>Hexapoda</taxon>
        <taxon>Insecta</taxon>
        <taxon>Pterygota</taxon>
        <taxon>Neoptera</taxon>
        <taxon>Paraneoptera</taxon>
        <taxon>Hemiptera</taxon>
        <taxon>Sternorrhyncha</taxon>
        <taxon>Coccoidea</taxon>
        <taxon>Coccidae</taxon>
        <taxon>Parthenolecanium</taxon>
    </lineage>
</organism>
<dbReference type="AlphaFoldDB" id="A0AAN9TLT2"/>
<name>A0AAN9TLT2_9HEMI</name>
<dbReference type="EMBL" id="JBBCAQ010000017">
    <property type="protein sequence ID" value="KAK7597673.1"/>
    <property type="molecule type" value="Genomic_DNA"/>
</dbReference>
<dbReference type="PANTHER" id="PTHR47412">
    <property type="entry name" value="FI01434P-RELATED"/>
    <property type="match status" value="1"/>
</dbReference>
<protein>
    <submittedName>
        <fullName evidence="1">Uncharacterized protein</fullName>
    </submittedName>
</protein>
<sequence length="141" mass="16501">MLENGTAIPFHKHVCPDCHSIPKHKEWLKAPIVPGLHVFHIAKRKGRWEPIFIGTNRDPYYDERLSWEGRSDKMTQGYALCVLDYEFQILDNAFLVHKPGIKRYKQDRSRAIISSKTQSIIKHYSYPELKVFYGTRKGCIV</sequence>
<evidence type="ECO:0000313" key="2">
    <source>
        <dbReference type="Proteomes" id="UP001367676"/>
    </source>
</evidence>
<gene>
    <name evidence="1" type="ORF">V9T40_009898</name>
</gene>